<dbReference type="SUPFAM" id="SSF57850">
    <property type="entry name" value="RING/U-box"/>
    <property type="match status" value="1"/>
</dbReference>
<keyword evidence="2 4" id="KW-0863">Zinc-finger</keyword>
<evidence type="ECO:0000256" key="4">
    <source>
        <dbReference type="PROSITE-ProRule" id="PRU00175"/>
    </source>
</evidence>
<dbReference type="AlphaFoldDB" id="A0A8T2Q8Q5"/>
<dbReference type="PROSITE" id="PS50089">
    <property type="entry name" value="ZF_RING_2"/>
    <property type="match status" value="1"/>
</dbReference>
<dbReference type="GO" id="GO:0061630">
    <property type="term" value="F:ubiquitin protein ligase activity"/>
    <property type="evidence" value="ECO:0007669"/>
    <property type="project" value="TreeGrafter"/>
</dbReference>
<dbReference type="PANTHER" id="PTHR45931">
    <property type="entry name" value="SI:CH211-59O9.10"/>
    <property type="match status" value="1"/>
</dbReference>
<accession>A0A8T2Q8Q5</accession>
<evidence type="ECO:0000256" key="2">
    <source>
        <dbReference type="ARBA" id="ARBA00022771"/>
    </source>
</evidence>
<dbReference type="Proteomes" id="UP000825935">
    <property type="component" value="Chromosome 37"/>
</dbReference>
<evidence type="ECO:0000259" key="5">
    <source>
        <dbReference type="PROSITE" id="PS50089"/>
    </source>
</evidence>
<evidence type="ECO:0000256" key="1">
    <source>
        <dbReference type="ARBA" id="ARBA00022723"/>
    </source>
</evidence>
<keyword evidence="7" id="KW-1185">Reference proteome</keyword>
<evidence type="ECO:0000256" key="3">
    <source>
        <dbReference type="ARBA" id="ARBA00022833"/>
    </source>
</evidence>
<dbReference type="PANTHER" id="PTHR45931:SF3">
    <property type="entry name" value="RING ZINC FINGER-CONTAINING PROTEIN"/>
    <property type="match status" value="1"/>
</dbReference>
<gene>
    <name evidence="6" type="ORF">KP509_37G068700</name>
</gene>
<organism evidence="6 7">
    <name type="scientific">Ceratopteris richardii</name>
    <name type="common">Triangle waterfern</name>
    <dbReference type="NCBI Taxonomy" id="49495"/>
    <lineage>
        <taxon>Eukaryota</taxon>
        <taxon>Viridiplantae</taxon>
        <taxon>Streptophyta</taxon>
        <taxon>Embryophyta</taxon>
        <taxon>Tracheophyta</taxon>
        <taxon>Polypodiopsida</taxon>
        <taxon>Polypodiidae</taxon>
        <taxon>Polypodiales</taxon>
        <taxon>Pteridineae</taxon>
        <taxon>Pteridaceae</taxon>
        <taxon>Parkerioideae</taxon>
        <taxon>Ceratopteris</taxon>
    </lineage>
</organism>
<reference evidence="6" key="1">
    <citation type="submission" date="2021-08" db="EMBL/GenBank/DDBJ databases">
        <title>WGS assembly of Ceratopteris richardii.</title>
        <authorList>
            <person name="Marchant D.B."/>
            <person name="Chen G."/>
            <person name="Jenkins J."/>
            <person name="Shu S."/>
            <person name="Leebens-Mack J."/>
            <person name="Grimwood J."/>
            <person name="Schmutz J."/>
            <person name="Soltis P."/>
            <person name="Soltis D."/>
            <person name="Chen Z.-H."/>
        </authorList>
    </citation>
    <scope>NUCLEOTIDE SEQUENCE</scope>
    <source>
        <strain evidence="6">Whitten #5841</strain>
        <tissue evidence="6">Leaf</tissue>
    </source>
</reference>
<sequence>MAMAKSDDLVTVILSALETASESELCLLSDRLAAELSLHFQRLWILVDSPRQFISVFSLLESLSFEQRRALVARVTLRLISRIIELFAHSIRDSSRQPEPDNALSEVTRSSKMSSFQSIGPYLNVQDSADSGRETVDELGSMYCNHKVGEATSSLSATCKTTEVPISAHSPMSTNSAEDFGGTLTRSTEALESVDNFPVSKARDVKKSYACAPECIRLSETVGHPRKTNKVAEKNLEPQEPHVEAQPNVDPDERLPQCTLADNINHQHISRNVRNPALRYPSMDINDLGIAGSDSVNDVLTREHSLMIPSNVSPSYRDLCNDTSTSREDDNDNSAPPWGETDAGFLFLFLWETQEQECKEAMQRWSIDPVLYRFFIVQDMSVLVDRDKRARCGDSRWRERLKQYLMQNFMQLGCGFPGITASAAFPASLGEYMDMIAKFQRILKSMEVEEFNDQKLSHVSSAILHSLPTTIIGLSSKDSGEMCVICKEEWKLSTMASQLPCMHVYHWDCIISWLIQNNNCPICRLELPTDDYDHELQRKIHILRESRLLMSC</sequence>
<comment type="caution">
    <text evidence="6">The sequence shown here is derived from an EMBL/GenBank/DDBJ whole genome shotgun (WGS) entry which is preliminary data.</text>
</comment>
<dbReference type="Gene3D" id="3.30.40.10">
    <property type="entry name" value="Zinc/RING finger domain, C3HC4 (zinc finger)"/>
    <property type="match status" value="1"/>
</dbReference>
<feature type="domain" description="RING-type" evidence="5">
    <location>
        <begin position="483"/>
        <end position="524"/>
    </location>
</feature>
<dbReference type="GO" id="GO:0008270">
    <property type="term" value="F:zinc ion binding"/>
    <property type="evidence" value="ECO:0007669"/>
    <property type="project" value="UniProtKB-KW"/>
</dbReference>
<name>A0A8T2Q8Q5_CERRI</name>
<dbReference type="Pfam" id="PF13639">
    <property type="entry name" value="zf-RING_2"/>
    <property type="match status" value="1"/>
</dbReference>
<dbReference type="GO" id="GO:0005634">
    <property type="term" value="C:nucleus"/>
    <property type="evidence" value="ECO:0007669"/>
    <property type="project" value="TreeGrafter"/>
</dbReference>
<proteinExistence type="predicted"/>
<dbReference type="OrthoDB" id="21204at2759"/>
<protein>
    <recommendedName>
        <fullName evidence="5">RING-type domain-containing protein</fullName>
    </recommendedName>
</protein>
<keyword evidence="3" id="KW-0862">Zinc</keyword>
<dbReference type="InterPro" id="IPR013083">
    <property type="entry name" value="Znf_RING/FYVE/PHD"/>
</dbReference>
<evidence type="ECO:0000313" key="6">
    <source>
        <dbReference type="EMBL" id="KAH7280457.1"/>
    </source>
</evidence>
<dbReference type="InterPro" id="IPR001841">
    <property type="entry name" value="Znf_RING"/>
</dbReference>
<dbReference type="InterPro" id="IPR051834">
    <property type="entry name" value="RING_finger_E3_ligase"/>
</dbReference>
<dbReference type="CDD" id="cd16454">
    <property type="entry name" value="RING-H2_PA-TM-RING"/>
    <property type="match status" value="1"/>
</dbReference>
<evidence type="ECO:0000313" key="7">
    <source>
        <dbReference type="Proteomes" id="UP000825935"/>
    </source>
</evidence>
<dbReference type="GO" id="GO:0006511">
    <property type="term" value="P:ubiquitin-dependent protein catabolic process"/>
    <property type="evidence" value="ECO:0007669"/>
    <property type="project" value="TreeGrafter"/>
</dbReference>
<dbReference type="EMBL" id="CM035442">
    <property type="protein sequence ID" value="KAH7280457.1"/>
    <property type="molecule type" value="Genomic_DNA"/>
</dbReference>
<dbReference type="SMART" id="SM00184">
    <property type="entry name" value="RING"/>
    <property type="match status" value="1"/>
</dbReference>
<keyword evidence="1" id="KW-0479">Metal-binding</keyword>